<evidence type="ECO:0000313" key="10">
    <source>
        <dbReference type="EMBL" id="GAM75393.1"/>
    </source>
</evidence>
<dbReference type="GO" id="GO:0015774">
    <property type="term" value="P:polysaccharide transport"/>
    <property type="evidence" value="ECO:0007669"/>
    <property type="project" value="TreeGrafter"/>
</dbReference>
<keyword evidence="6" id="KW-0406">Ion transport</keyword>
<dbReference type="InterPro" id="IPR003192">
    <property type="entry name" value="Porin_LamB"/>
</dbReference>
<evidence type="ECO:0000256" key="5">
    <source>
        <dbReference type="ARBA" id="ARBA00022692"/>
    </source>
</evidence>
<sequence>MGRYRLGNENETKVDLSPDLMFHHSSGAWAKTKIRFQSETRNTSDWATETSSFVTREAFAEIGGIPHLADTLTFWAGKRYMKNRSSHILDWDYHQANGTGGGVWGIPVASNVLMDLDLVSWGKEGYTKEPIEGVGYADTLIFKPRFEITLTEKDSVKAEAFWMNLGHNPMKECDPGYVCAPDTADDGFAVTVAYDRSGGFMGLGNVGYTEFVVQYGTGMGAGTNMSKFGWGEANYKDHSSYRFTLSGISEFENWALQPVAIYHNDDDFTQAGGERVWWTVGARPSYHFNDYFSLQFEAGYEHLKQDKTTQTSNNGANGGMTKLTIAPTLHLTKGYWMRPQLRVFATYAKWDESLKNINTGKHGYSGDQGYGPGGASYAGETEGWNFGVQAEVWF</sequence>
<dbReference type="AlphaFoldDB" id="A0A0B8QJW8"/>
<evidence type="ECO:0000256" key="4">
    <source>
        <dbReference type="ARBA" id="ARBA00022452"/>
    </source>
</evidence>
<comment type="similarity">
    <text evidence="2">Belongs to the porin LamB (TC 1.B.3) family.</text>
</comment>
<accession>A0A0B8QJW8</accession>
<dbReference type="Pfam" id="PF02264">
    <property type="entry name" value="LamB"/>
    <property type="match status" value="1"/>
</dbReference>
<keyword evidence="7" id="KW-0626">Porin</keyword>
<comment type="subcellular location">
    <subcellularLocation>
        <location evidence="1">Cell outer membrane</location>
        <topology evidence="1">Multi-pass membrane protein</topology>
    </subcellularLocation>
</comment>
<proteinExistence type="inferred from homology"/>
<reference evidence="10 11" key="2">
    <citation type="submission" date="2015-01" db="EMBL/GenBank/DDBJ databases">
        <authorList>
            <consortium name="NBRP consortium"/>
            <person name="Sawabe T."/>
            <person name="Meirelles P."/>
            <person name="Feng G."/>
            <person name="Sayaka M."/>
            <person name="Hattori M."/>
            <person name="Ohkuma M."/>
        </authorList>
    </citation>
    <scope>NUCLEOTIDE SEQUENCE [LARGE SCALE GENOMIC DNA]</scope>
    <source>
        <strain evidence="11">JCM 19241</strain>
    </source>
</reference>
<dbReference type="EMBL" id="BBSC01000004">
    <property type="protein sequence ID" value="GAM75393.1"/>
    <property type="molecule type" value="Genomic_DNA"/>
</dbReference>
<dbReference type="PANTHER" id="PTHR38762:SF1">
    <property type="entry name" value="CRYPTIC OUTER MEMBRANE PORIN BGLH-RELATED"/>
    <property type="match status" value="1"/>
</dbReference>
<protein>
    <submittedName>
        <fullName evidence="10">Maltoporin</fullName>
    </submittedName>
</protein>
<comment type="caution">
    <text evidence="10">The sequence shown here is derived from an EMBL/GenBank/DDBJ whole genome shotgun (WGS) entry which is preliminary data.</text>
</comment>
<dbReference type="STRING" id="1481914.JCM19241_3305"/>
<dbReference type="GO" id="GO:0046930">
    <property type="term" value="C:pore complex"/>
    <property type="evidence" value="ECO:0007669"/>
    <property type="project" value="UniProtKB-KW"/>
</dbReference>
<reference evidence="10 11" key="1">
    <citation type="submission" date="2015-01" db="EMBL/GenBank/DDBJ databases">
        <title>Vibrio sp. C94 JCM 19241 whole genome shotgun sequence.</title>
        <authorList>
            <person name="Sawabe T."/>
            <person name="Meirelles P."/>
            <person name="Feng G."/>
            <person name="Sayaka M."/>
            <person name="Hattori M."/>
            <person name="Ohkuma M."/>
        </authorList>
    </citation>
    <scope>NUCLEOTIDE SEQUENCE [LARGE SCALE GENOMIC DNA]</scope>
    <source>
        <strain evidence="11">JCM 19241</strain>
    </source>
</reference>
<evidence type="ECO:0000256" key="9">
    <source>
        <dbReference type="ARBA" id="ARBA00023237"/>
    </source>
</evidence>
<dbReference type="Gene3D" id="2.40.170.10">
    <property type="entry name" value="Porin, LamB type"/>
    <property type="match status" value="1"/>
</dbReference>
<evidence type="ECO:0000256" key="3">
    <source>
        <dbReference type="ARBA" id="ARBA00022448"/>
    </source>
</evidence>
<evidence type="ECO:0000256" key="2">
    <source>
        <dbReference type="ARBA" id="ARBA00007055"/>
    </source>
</evidence>
<dbReference type="GO" id="GO:0015144">
    <property type="term" value="F:carbohydrate transmembrane transporter activity"/>
    <property type="evidence" value="ECO:0007669"/>
    <property type="project" value="TreeGrafter"/>
</dbReference>
<dbReference type="Proteomes" id="UP000031666">
    <property type="component" value="Unassembled WGS sequence"/>
</dbReference>
<dbReference type="PANTHER" id="PTHR38762">
    <property type="entry name" value="CRYPTIC OUTER MEMBRANE PORIN BGLH-RELATED"/>
    <property type="match status" value="1"/>
</dbReference>
<dbReference type="InterPro" id="IPR050286">
    <property type="entry name" value="G_neg_Bact_CarbUptk_Porin"/>
</dbReference>
<dbReference type="SUPFAM" id="SSF56935">
    <property type="entry name" value="Porins"/>
    <property type="match status" value="1"/>
</dbReference>
<keyword evidence="9" id="KW-0998">Cell outer membrane</keyword>
<keyword evidence="5" id="KW-0812">Transmembrane</keyword>
<dbReference type="GO" id="GO:0009279">
    <property type="term" value="C:cell outer membrane"/>
    <property type="evidence" value="ECO:0007669"/>
    <property type="project" value="UniProtKB-SubCell"/>
</dbReference>
<gene>
    <name evidence="10" type="ORF">JCM19241_3305</name>
</gene>
<name>A0A0B8QJW8_9VIBR</name>
<dbReference type="InterPro" id="IPR036998">
    <property type="entry name" value="Porin_LamB_sf"/>
</dbReference>
<keyword evidence="3" id="KW-0813">Transport</keyword>
<keyword evidence="8" id="KW-0472">Membrane</keyword>
<evidence type="ECO:0000256" key="6">
    <source>
        <dbReference type="ARBA" id="ARBA00023065"/>
    </source>
</evidence>
<keyword evidence="4" id="KW-1134">Transmembrane beta strand</keyword>
<organism evidence="10 11">
    <name type="scientific">Vibrio ishigakensis</name>
    <dbReference type="NCBI Taxonomy" id="1481914"/>
    <lineage>
        <taxon>Bacteria</taxon>
        <taxon>Pseudomonadati</taxon>
        <taxon>Pseudomonadota</taxon>
        <taxon>Gammaproteobacteria</taxon>
        <taxon>Vibrionales</taxon>
        <taxon>Vibrionaceae</taxon>
        <taxon>Vibrio</taxon>
    </lineage>
</organism>
<dbReference type="GO" id="GO:0006811">
    <property type="term" value="P:monoatomic ion transport"/>
    <property type="evidence" value="ECO:0007669"/>
    <property type="project" value="UniProtKB-KW"/>
</dbReference>
<evidence type="ECO:0000256" key="7">
    <source>
        <dbReference type="ARBA" id="ARBA00023114"/>
    </source>
</evidence>
<evidence type="ECO:0000313" key="11">
    <source>
        <dbReference type="Proteomes" id="UP000031666"/>
    </source>
</evidence>
<evidence type="ECO:0000256" key="1">
    <source>
        <dbReference type="ARBA" id="ARBA00004571"/>
    </source>
</evidence>
<dbReference type="GO" id="GO:0015288">
    <property type="term" value="F:porin activity"/>
    <property type="evidence" value="ECO:0007669"/>
    <property type="project" value="UniProtKB-KW"/>
</dbReference>
<evidence type="ECO:0000256" key="8">
    <source>
        <dbReference type="ARBA" id="ARBA00023136"/>
    </source>
</evidence>